<evidence type="ECO:0000313" key="1">
    <source>
        <dbReference type="EMBL" id="MBX06392.1"/>
    </source>
</evidence>
<name>A0A2P2KKZ0_RHIMU</name>
<reference evidence="1" key="1">
    <citation type="submission" date="2018-02" db="EMBL/GenBank/DDBJ databases">
        <title>Rhizophora mucronata_Transcriptome.</title>
        <authorList>
            <person name="Meera S.P."/>
            <person name="Sreeshan A."/>
            <person name="Augustine A."/>
        </authorList>
    </citation>
    <scope>NUCLEOTIDE SEQUENCE</scope>
    <source>
        <tissue evidence="1">Leaf</tissue>
    </source>
</reference>
<organism evidence="1">
    <name type="scientific">Rhizophora mucronata</name>
    <name type="common">Asiatic mangrove</name>
    <dbReference type="NCBI Taxonomy" id="61149"/>
    <lineage>
        <taxon>Eukaryota</taxon>
        <taxon>Viridiplantae</taxon>
        <taxon>Streptophyta</taxon>
        <taxon>Embryophyta</taxon>
        <taxon>Tracheophyta</taxon>
        <taxon>Spermatophyta</taxon>
        <taxon>Magnoliopsida</taxon>
        <taxon>eudicotyledons</taxon>
        <taxon>Gunneridae</taxon>
        <taxon>Pentapetalae</taxon>
        <taxon>rosids</taxon>
        <taxon>fabids</taxon>
        <taxon>Malpighiales</taxon>
        <taxon>Rhizophoraceae</taxon>
        <taxon>Rhizophora</taxon>
    </lineage>
</organism>
<protein>
    <submittedName>
        <fullName evidence="1">Uncharacterized protein MANES_15G022100</fullName>
    </submittedName>
</protein>
<accession>A0A2P2KKZ0</accession>
<sequence length="44" mass="5282">MMRGCWNLHKRKIPNGQQNVNKWKLMVLVIIMEKGLNIMRNCKI</sequence>
<dbReference type="AlphaFoldDB" id="A0A2P2KKZ0"/>
<dbReference type="EMBL" id="GGEC01025908">
    <property type="protein sequence ID" value="MBX06392.1"/>
    <property type="molecule type" value="Transcribed_RNA"/>
</dbReference>
<proteinExistence type="predicted"/>